<dbReference type="Pfam" id="PF15519">
    <property type="entry name" value="RBM39linker"/>
    <property type="match status" value="1"/>
</dbReference>
<evidence type="ECO:0000256" key="4">
    <source>
        <dbReference type="PROSITE-ProRule" id="PRU00176"/>
    </source>
</evidence>
<feature type="compositionally biased region" description="Low complexity" evidence="5">
    <location>
        <begin position="350"/>
        <end position="367"/>
    </location>
</feature>
<dbReference type="InterPro" id="IPR029123">
    <property type="entry name" value="RBM39_linker"/>
</dbReference>
<dbReference type="GO" id="GO:0003723">
    <property type="term" value="F:RNA binding"/>
    <property type="evidence" value="ECO:0007669"/>
    <property type="project" value="UniProtKB-UniRule"/>
</dbReference>
<gene>
    <name evidence="7" type="ORF">N7468_007507</name>
</gene>
<evidence type="ECO:0000313" key="7">
    <source>
        <dbReference type="EMBL" id="KAJ5226282.1"/>
    </source>
</evidence>
<keyword evidence="1" id="KW-0597">Phosphoprotein</keyword>
<evidence type="ECO:0000256" key="3">
    <source>
        <dbReference type="ARBA" id="ARBA00022884"/>
    </source>
</evidence>
<feature type="region of interest" description="Disordered" evidence="5">
    <location>
        <begin position="423"/>
        <end position="451"/>
    </location>
</feature>
<organism evidence="7 8">
    <name type="scientific">Penicillium chermesinum</name>
    <dbReference type="NCBI Taxonomy" id="63820"/>
    <lineage>
        <taxon>Eukaryota</taxon>
        <taxon>Fungi</taxon>
        <taxon>Dikarya</taxon>
        <taxon>Ascomycota</taxon>
        <taxon>Pezizomycotina</taxon>
        <taxon>Eurotiomycetes</taxon>
        <taxon>Eurotiomycetidae</taxon>
        <taxon>Eurotiales</taxon>
        <taxon>Aspergillaceae</taxon>
        <taxon>Penicillium</taxon>
    </lineage>
</organism>
<evidence type="ECO:0000256" key="2">
    <source>
        <dbReference type="ARBA" id="ARBA00022737"/>
    </source>
</evidence>
<keyword evidence="3 4" id="KW-0694">RNA-binding</keyword>
<feature type="compositionally biased region" description="Polar residues" evidence="5">
    <location>
        <begin position="25"/>
        <end position="36"/>
    </location>
</feature>
<dbReference type="SUPFAM" id="SSF54928">
    <property type="entry name" value="RNA-binding domain, RBD"/>
    <property type="match status" value="3"/>
</dbReference>
<feature type="compositionally biased region" description="Basic and acidic residues" evidence="5">
    <location>
        <begin position="55"/>
        <end position="66"/>
    </location>
</feature>
<feature type="compositionally biased region" description="Basic and acidic residues" evidence="5">
    <location>
        <begin position="37"/>
        <end position="48"/>
    </location>
</feature>
<dbReference type="GeneID" id="83204106"/>
<evidence type="ECO:0000313" key="8">
    <source>
        <dbReference type="Proteomes" id="UP001150941"/>
    </source>
</evidence>
<dbReference type="EMBL" id="JAPQKS010000005">
    <property type="protein sequence ID" value="KAJ5226282.1"/>
    <property type="molecule type" value="Genomic_DNA"/>
</dbReference>
<dbReference type="SMART" id="SM00360">
    <property type="entry name" value="RRM"/>
    <property type="match status" value="3"/>
</dbReference>
<reference evidence="7" key="2">
    <citation type="journal article" date="2023" name="IMA Fungus">
        <title>Comparative genomic study of the Penicillium genus elucidates a diverse pangenome and 15 lateral gene transfer events.</title>
        <authorList>
            <person name="Petersen C."/>
            <person name="Sorensen T."/>
            <person name="Nielsen M.R."/>
            <person name="Sondergaard T.E."/>
            <person name="Sorensen J.L."/>
            <person name="Fitzpatrick D.A."/>
            <person name="Frisvad J.C."/>
            <person name="Nielsen K.L."/>
        </authorList>
    </citation>
    <scope>NUCLEOTIDE SEQUENCE</scope>
    <source>
        <strain evidence="7">IBT 19713</strain>
    </source>
</reference>
<dbReference type="RefSeq" id="XP_058329693.1">
    <property type="nucleotide sequence ID" value="XM_058476803.1"/>
</dbReference>
<dbReference type="InterPro" id="IPR012677">
    <property type="entry name" value="Nucleotide-bd_a/b_plait_sf"/>
</dbReference>
<dbReference type="Gene3D" id="3.30.70.330">
    <property type="match status" value="3"/>
</dbReference>
<feature type="region of interest" description="Disordered" evidence="5">
    <location>
        <begin position="1"/>
        <end position="167"/>
    </location>
</feature>
<feature type="compositionally biased region" description="Basic and acidic residues" evidence="5">
    <location>
        <begin position="114"/>
        <end position="146"/>
    </location>
</feature>
<dbReference type="InterPro" id="IPR000504">
    <property type="entry name" value="RRM_dom"/>
</dbReference>
<dbReference type="PANTHER" id="PTHR48036">
    <property type="entry name" value="SPLICING FACTOR (PAD-1), PUTATIVE (AFU_ORTHOLOGUE AFUA_1G15810)-RELATED"/>
    <property type="match status" value="1"/>
</dbReference>
<dbReference type="InterPro" id="IPR006509">
    <property type="entry name" value="RBM39_SF"/>
</dbReference>
<accession>A0A9W9NUI6</accession>
<name>A0A9W9NUI6_9EURO</name>
<proteinExistence type="predicted"/>
<dbReference type="AlphaFoldDB" id="A0A9W9NUI6"/>
<dbReference type="CDD" id="cd12284">
    <property type="entry name" value="RRM2_RBM23_RBM39"/>
    <property type="match status" value="1"/>
</dbReference>
<feature type="region of interest" description="Disordered" evidence="5">
    <location>
        <begin position="340"/>
        <end position="394"/>
    </location>
</feature>
<dbReference type="OrthoDB" id="5411533at2759"/>
<protein>
    <recommendedName>
        <fullName evidence="6">RRM domain-containing protein</fullName>
    </recommendedName>
</protein>
<keyword evidence="8" id="KW-1185">Reference proteome</keyword>
<keyword evidence="2" id="KW-0677">Repeat</keyword>
<sequence length="551" mass="61287">MSGLDVEALLESTATPAAVPAASPQQDSGDGHSNVSYDRRDRDRDPSRDRRRRRPVDADDHDDIRSPHSGSANGSHRSRTPDNDRRYSRRDRYGDRRSNGDYYRGGGRHRSRSPRNDRRYRPRVERDHSRDHSRDRGHDRGHDRGRRDRRRTPTNSPEPNDDERDKRTVFVQQLTVRLRTRDLIEFFTQAGPVKEAQIVKDRVSGRSKGVGYVEFRDEESVARALELTGQKLTGQPIIVSLTEAEKNRQARNREGRSGGQTTASFHRLYVGNVHFSITEKDLYSVFVPFGELEYVQLQTDEDGRSKGYGFIQFVNPSDARTALEGMNNFELAGRTIRVGLGNDKSSTPDGNANRSSSSANQQGSSFSGQGGRGIQAGGSNNFARAGGNEQGAGASALDDADVAGVNFNNYSRDSLMRALARTGEASPASHEQQIIPRPGTEARPLPTPATPASRCIKISNAFDASEVESDEWIKELENEVRAECEQSYGRVIHISLDPHSDGDIYLKFERVAGGEKALQGLNGRFFGGRTITAEPVVDAVYRSLFNRNRAI</sequence>
<feature type="compositionally biased region" description="Low complexity" evidence="5">
    <location>
        <begin position="12"/>
        <end position="24"/>
    </location>
</feature>
<dbReference type="CDD" id="cd12285">
    <property type="entry name" value="RRM3_RBM39_like"/>
    <property type="match status" value="1"/>
</dbReference>
<dbReference type="CDD" id="cd12283">
    <property type="entry name" value="RRM1_RBM39_like"/>
    <property type="match status" value="1"/>
</dbReference>
<feature type="domain" description="RRM" evidence="6">
    <location>
        <begin position="167"/>
        <end position="244"/>
    </location>
</feature>
<evidence type="ECO:0000256" key="1">
    <source>
        <dbReference type="ARBA" id="ARBA00022553"/>
    </source>
</evidence>
<dbReference type="Pfam" id="PF00076">
    <property type="entry name" value="RRM_1"/>
    <property type="match status" value="2"/>
</dbReference>
<dbReference type="InterPro" id="IPR035979">
    <property type="entry name" value="RBD_domain_sf"/>
</dbReference>
<reference evidence="7" key="1">
    <citation type="submission" date="2022-11" db="EMBL/GenBank/DDBJ databases">
        <authorList>
            <person name="Petersen C."/>
        </authorList>
    </citation>
    <scope>NUCLEOTIDE SEQUENCE</scope>
    <source>
        <strain evidence="7">IBT 19713</strain>
    </source>
</reference>
<dbReference type="NCBIfam" id="TIGR01622">
    <property type="entry name" value="SF-CC1"/>
    <property type="match status" value="1"/>
</dbReference>
<dbReference type="Proteomes" id="UP001150941">
    <property type="component" value="Unassembled WGS sequence"/>
</dbReference>
<dbReference type="PROSITE" id="PS50102">
    <property type="entry name" value="RRM"/>
    <property type="match status" value="2"/>
</dbReference>
<comment type="caution">
    <text evidence="7">The sequence shown here is derived from an EMBL/GenBank/DDBJ whole genome shotgun (WGS) entry which is preliminary data.</text>
</comment>
<evidence type="ECO:0000256" key="5">
    <source>
        <dbReference type="SAM" id="MobiDB-lite"/>
    </source>
</evidence>
<dbReference type="GO" id="GO:0006397">
    <property type="term" value="P:mRNA processing"/>
    <property type="evidence" value="ECO:0007669"/>
    <property type="project" value="InterPro"/>
</dbReference>
<feature type="compositionally biased region" description="Basic and acidic residues" evidence="5">
    <location>
        <begin position="79"/>
        <end position="99"/>
    </location>
</feature>
<evidence type="ECO:0000259" key="6">
    <source>
        <dbReference type="PROSITE" id="PS50102"/>
    </source>
</evidence>
<feature type="domain" description="RRM" evidence="6">
    <location>
        <begin position="266"/>
        <end position="343"/>
    </location>
</feature>
<dbReference type="GO" id="GO:0005634">
    <property type="term" value="C:nucleus"/>
    <property type="evidence" value="ECO:0007669"/>
    <property type="project" value="InterPro"/>
</dbReference>